<dbReference type="STRING" id="69332.A0A388L978"/>
<gene>
    <name evidence="1" type="ORF">CBR_g28090</name>
</gene>
<organism evidence="1 2">
    <name type="scientific">Chara braunii</name>
    <name type="common">Braun's stonewort</name>
    <dbReference type="NCBI Taxonomy" id="69332"/>
    <lineage>
        <taxon>Eukaryota</taxon>
        <taxon>Viridiplantae</taxon>
        <taxon>Streptophyta</taxon>
        <taxon>Charophyceae</taxon>
        <taxon>Charales</taxon>
        <taxon>Characeae</taxon>
        <taxon>Chara</taxon>
    </lineage>
</organism>
<reference evidence="1 2" key="1">
    <citation type="journal article" date="2018" name="Cell">
        <title>The Chara Genome: Secondary Complexity and Implications for Plant Terrestrialization.</title>
        <authorList>
            <person name="Nishiyama T."/>
            <person name="Sakayama H."/>
            <person name="Vries J.D."/>
            <person name="Buschmann H."/>
            <person name="Saint-Marcoux D."/>
            <person name="Ullrich K.K."/>
            <person name="Haas F.B."/>
            <person name="Vanderstraeten L."/>
            <person name="Becker D."/>
            <person name="Lang D."/>
            <person name="Vosolsobe S."/>
            <person name="Rombauts S."/>
            <person name="Wilhelmsson P.K.I."/>
            <person name="Janitza P."/>
            <person name="Kern R."/>
            <person name="Heyl A."/>
            <person name="Rumpler F."/>
            <person name="Villalobos L.I.A.C."/>
            <person name="Clay J.M."/>
            <person name="Skokan R."/>
            <person name="Toyoda A."/>
            <person name="Suzuki Y."/>
            <person name="Kagoshima H."/>
            <person name="Schijlen E."/>
            <person name="Tajeshwar N."/>
            <person name="Catarino B."/>
            <person name="Hetherington A.J."/>
            <person name="Saltykova A."/>
            <person name="Bonnot C."/>
            <person name="Breuninger H."/>
            <person name="Symeonidi A."/>
            <person name="Radhakrishnan G.V."/>
            <person name="Van Nieuwerburgh F."/>
            <person name="Deforce D."/>
            <person name="Chang C."/>
            <person name="Karol K.G."/>
            <person name="Hedrich R."/>
            <person name="Ulvskov P."/>
            <person name="Glockner G."/>
            <person name="Delwiche C.F."/>
            <person name="Petrasek J."/>
            <person name="Van de Peer Y."/>
            <person name="Friml J."/>
            <person name="Beilby M."/>
            <person name="Dolan L."/>
            <person name="Kohara Y."/>
            <person name="Sugano S."/>
            <person name="Fujiyama A."/>
            <person name="Delaux P.-M."/>
            <person name="Quint M."/>
            <person name="TheiBen G."/>
            <person name="Hagemann M."/>
            <person name="Harholt J."/>
            <person name="Dunand C."/>
            <person name="Zachgo S."/>
            <person name="Langdale J."/>
            <person name="Maumus F."/>
            <person name="Straeten D.V.D."/>
            <person name="Gould S.B."/>
            <person name="Rensing S.A."/>
        </authorList>
    </citation>
    <scope>NUCLEOTIDE SEQUENCE [LARGE SCALE GENOMIC DNA]</scope>
    <source>
        <strain evidence="1 2">S276</strain>
    </source>
</reference>
<dbReference type="AlphaFoldDB" id="A0A388L978"/>
<accession>A0A388L978</accession>
<evidence type="ECO:0000313" key="2">
    <source>
        <dbReference type="Proteomes" id="UP000265515"/>
    </source>
</evidence>
<evidence type="ECO:0000313" key="1">
    <source>
        <dbReference type="EMBL" id="GBG78865.1"/>
    </source>
</evidence>
<dbReference type="EMBL" id="BFEA01000305">
    <property type="protein sequence ID" value="GBG78865.1"/>
    <property type="molecule type" value="Genomic_DNA"/>
</dbReference>
<comment type="caution">
    <text evidence="1">The sequence shown here is derived from an EMBL/GenBank/DDBJ whole genome shotgun (WGS) entry which is preliminary data.</text>
</comment>
<dbReference type="OrthoDB" id="10250354at2759"/>
<protein>
    <submittedName>
        <fullName evidence="1">Uncharacterized protein</fullName>
    </submittedName>
</protein>
<dbReference type="Proteomes" id="UP000265515">
    <property type="component" value="Unassembled WGS sequence"/>
</dbReference>
<proteinExistence type="predicted"/>
<name>A0A388L978_CHABU</name>
<dbReference type="Gramene" id="GBG78865">
    <property type="protein sequence ID" value="GBG78865"/>
    <property type="gene ID" value="CBR_g28090"/>
</dbReference>
<keyword evidence="2" id="KW-1185">Reference proteome</keyword>
<sequence length="93" mass="10779">MASSAWAEQQVREMSLRARQLSKAKTDPEEERRLLARQRQASLDQVETVTKRHLLVLKKRDLARKRQEEASQKDIIKQLLAAEGLELEDENAL</sequence>